<dbReference type="HOGENOM" id="CLU_044348_8_1_1"/>
<dbReference type="OrthoDB" id="2190711at2759"/>
<dbReference type="AlphaFoldDB" id="A0A059F440"/>
<dbReference type="PANTHER" id="PTHR47163:SF2">
    <property type="entry name" value="SI:DKEY-17M8.2"/>
    <property type="match status" value="1"/>
</dbReference>
<evidence type="ECO:0000259" key="1">
    <source>
        <dbReference type="Pfam" id="PF12762"/>
    </source>
</evidence>
<dbReference type="InterPro" id="IPR024445">
    <property type="entry name" value="Tnp_ISXO2-like"/>
</dbReference>
<dbReference type="InterPro" id="IPR053164">
    <property type="entry name" value="IS1016-like_transposase"/>
</dbReference>
<proteinExistence type="predicted"/>
<feature type="non-terminal residue" evidence="2">
    <location>
        <position position="1"/>
    </location>
</feature>
<gene>
    <name evidence="2" type="ORF">H312_00631</name>
</gene>
<name>A0A059F440_9MICR</name>
<evidence type="ECO:0000313" key="2">
    <source>
        <dbReference type="EMBL" id="KCZ81872.1"/>
    </source>
</evidence>
<dbReference type="Proteomes" id="UP000030655">
    <property type="component" value="Unassembled WGS sequence"/>
</dbReference>
<dbReference type="VEuPathDB" id="MicrosporidiaDB:H312_00631"/>
<dbReference type="EMBL" id="KK365135">
    <property type="protein sequence ID" value="KCZ81872.1"/>
    <property type="molecule type" value="Genomic_DNA"/>
</dbReference>
<protein>
    <recommendedName>
        <fullName evidence="1">ISXO2-like transposase domain-containing protein</fullName>
    </recommendedName>
</protein>
<reference evidence="2 3" key="2">
    <citation type="submission" date="2014-03" db="EMBL/GenBank/DDBJ databases">
        <title>The Genome Sequence of Anncaliia algerae insect isolate PRA339.</title>
        <authorList>
            <consortium name="The Broad Institute Genome Sequencing Platform"/>
            <consortium name="The Broad Institute Genome Sequencing Center for Infectious Disease"/>
            <person name="Cuomo C."/>
            <person name="Becnel J."/>
            <person name="Sanscrainte N."/>
            <person name="Walker B."/>
            <person name="Young S.K."/>
            <person name="Zeng Q."/>
            <person name="Gargeya S."/>
            <person name="Fitzgerald M."/>
            <person name="Haas B."/>
            <person name="Abouelleil A."/>
            <person name="Alvarado L."/>
            <person name="Arachchi H.M."/>
            <person name="Berlin A.M."/>
            <person name="Chapman S.B."/>
            <person name="Dewar J."/>
            <person name="Goldberg J."/>
            <person name="Griggs A."/>
            <person name="Gujja S."/>
            <person name="Hansen M."/>
            <person name="Howarth C."/>
            <person name="Imamovic A."/>
            <person name="Larimer J."/>
            <person name="McCowan C."/>
            <person name="Murphy C."/>
            <person name="Neiman D."/>
            <person name="Pearson M."/>
            <person name="Priest M."/>
            <person name="Roberts A."/>
            <person name="Saif S."/>
            <person name="Shea T."/>
            <person name="Sisk P."/>
            <person name="Sykes S."/>
            <person name="Wortman J."/>
            <person name="Nusbaum C."/>
            <person name="Birren B."/>
        </authorList>
    </citation>
    <scope>NUCLEOTIDE SEQUENCE [LARGE SCALE GENOMIC DNA]</scope>
    <source>
        <strain evidence="2 3">PRA339</strain>
    </source>
</reference>
<evidence type="ECO:0000313" key="3">
    <source>
        <dbReference type="Proteomes" id="UP000030655"/>
    </source>
</evidence>
<accession>A0A059F440</accession>
<feature type="domain" description="ISXO2-like transposase" evidence="1">
    <location>
        <begin position="1"/>
        <end position="55"/>
    </location>
</feature>
<reference evidence="3" key="1">
    <citation type="submission" date="2013-02" db="EMBL/GenBank/DDBJ databases">
        <authorList>
            <consortium name="The Broad Institute Genome Sequencing Platform"/>
            <person name="Cuomo C."/>
            <person name="Becnel J."/>
            <person name="Sanscrainte N."/>
            <person name="Walker B."/>
            <person name="Young S.K."/>
            <person name="Zeng Q."/>
            <person name="Gargeya S."/>
            <person name="Fitzgerald M."/>
            <person name="Haas B."/>
            <person name="Abouelleil A."/>
            <person name="Alvarado L."/>
            <person name="Arachchi H.M."/>
            <person name="Berlin A.M."/>
            <person name="Chapman S.B."/>
            <person name="Dewar J."/>
            <person name="Goldberg J."/>
            <person name="Griggs A."/>
            <person name="Gujja S."/>
            <person name="Hansen M."/>
            <person name="Howarth C."/>
            <person name="Imamovic A."/>
            <person name="Larimer J."/>
            <person name="McCowan C."/>
            <person name="Murphy C."/>
            <person name="Neiman D."/>
            <person name="Pearson M."/>
            <person name="Priest M."/>
            <person name="Roberts A."/>
            <person name="Saif S."/>
            <person name="Shea T."/>
            <person name="Sisk P."/>
            <person name="Sykes S."/>
            <person name="Wortman J."/>
            <person name="Nusbaum C."/>
            <person name="Birren B."/>
        </authorList>
    </citation>
    <scope>NUCLEOTIDE SEQUENCE [LARGE SCALE GENOMIC DNA]</scope>
    <source>
        <strain evidence="3">PRA339</strain>
    </source>
</reference>
<organism evidence="2 3">
    <name type="scientific">Anncaliia algerae PRA339</name>
    <dbReference type="NCBI Taxonomy" id="1288291"/>
    <lineage>
        <taxon>Eukaryota</taxon>
        <taxon>Fungi</taxon>
        <taxon>Fungi incertae sedis</taxon>
        <taxon>Microsporidia</taxon>
        <taxon>Tubulinosematoidea</taxon>
        <taxon>Tubulinosematidae</taxon>
        <taxon>Anncaliia</taxon>
    </lineage>
</organism>
<keyword evidence="3" id="KW-1185">Reference proteome</keyword>
<sequence>VAGNSIIWTDEHRAYYNLRNYNFIHQTICHKYEFINSSNSVNTQAVESFNNCLTLEIKRRKGIKTENQEEFLFIFNNRENLLEAILNLIKINN</sequence>
<dbReference type="PANTHER" id="PTHR47163">
    <property type="entry name" value="DDE_TNP_IS1595 DOMAIN-CONTAINING PROTEIN"/>
    <property type="match status" value="1"/>
</dbReference>
<dbReference type="Pfam" id="PF12762">
    <property type="entry name" value="DDE_Tnp_IS1595"/>
    <property type="match status" value="1"/>
</dbReference>